<name>U5FI29_POPTR</name>
<keyword evidence="2" id="KW-1185">Reference proteome</keyword>
<gene>
    <name evidence="1" type="ORF">POPTR_017G052500</name>
</gene>
<dbReference type="PANTHER" id="PTHR33437">
    <property type="entry name" value="OS06G0361200 PROTEIN"/>
    <property type="match status" value="1"/>
</dbReference>
<organism evidence="1 2">
    <name type="scientific">Populus trichocarpa</name>
    <name type="common">Western balsam poplar</name>
    <name type="synonym">Populus balsamifera subsp. trichocarpa</name>
    <dbReference type="NCBI Taxonomy" id="3694"/>
    <lineage>
        <taxon>Eukaryota</taxon>
        <taxon>Viridiplantae</taxon>
        <taxon>Streptophyta</taxon>
        <taxon>Embryophyta</taxon>
        <taxon>Tracheophyta</taxon>
        <taxon>Spermatophyta</taxon>
        <taxon>Magnoliopsida</taxon>
        <taxon>eudicotyledons</taxon>
        <taxon>Gunneridae</taxon>
        <taxon>Pentapetalae</taxon>
        <taxon>rosids</taxon>
        <taxon>fabids</taxon>
        <taxon>Malpighiales</taxon>
        <taxon>Salicaceae</taxon>
        <taxon>Saliceae</taxon>
        <taxon>Populus</taxon>
    </lineage>
</organism>
<dbReference type="AlphaFoldDB" id="U5FI29"/>
<evidence type="ECO:0000313" key="2">
    <source>
        <dbReference type="Proteomes" id="UP000006729"/>
    </source>
</evidence>
<accession>U5FI29</accession>
<dbReference type="InParanoid" id="U5FI29"/>
<reference evidence="1 2" key="1">
    <citation type="journal article" date="2006" name="Science">
        <title>The genome of black cottonwood, Populus trichocarpa (Torr. &amp; Gray).</title>
        <authorList>
            <person name="Tuskan G.A."/>
            <person name="Difazio S."/>
            <person name="Jansson S."/>
            <person name="Bohlmann J."/>
            <person name="Grigoriev I."/>
            <person name="Hellsten U."/>
            <person name="Putnam N."/>
            <person name="Ralph S."/>
            <person name="Rombauts S."/>
            <person name="Salamov A."/>
            <person name="Schein J."/>
            <person name="Sterck L."/>
            <person name="Aerts A."/>
            <person name="Bhalerao R.R."/>
            <person name="Bhalerao R.P."/>
            <person name="Blaudez D."/>
            <person name="Boerjan W."/>
            <person name="Brun A."/>
            <person name="Brunner A."/>
            <person name="Busov V."/>
            <person name="Campbell M."/>
            <person name="Carlson J."/>
            <person name="Chalot M."/>
            <person name="Chapman J."/>
            <person name="Chen G.L."/>
            <person name="Cooper D."/>
            <person name="Coutinho P.M."/>
            <person name="Couturier J."/>
            <person name="Covert S."/>
            <person name="Cronk Q."/>
            <person name="Cunningham R."/>
            <person name="Davis J."/>
            <person name="Degroeve S."/>
            <person name="Dejardin A."/>
            <person name="Depamphilis C."/>
            <person name="Detter J."/>
            <person name="Dirks B."/>
            <person name="Dubchak I."/>
            <person name="Duplessis S."/>
            <person name="Ehlting J."/>
            <person name="Ellis B."/>
            <person name="Gendler K."/>
            <person name="Goodstein D."/>
            <person name="Gribskov M."/>
            <person name="Grimwood J."/>
            <person name="Groover A."/>
            <person name="Gunter L."/>
            <person name="Hamberger B."/>
            <person name="Heinze B."/>
            <person name="Helariutta Y."/>
            <person name="Henrissat B."/>
            <person name="Holligan D."/>
            <person name="Holt R."/>
            <person name="Huang W."/>
            <person name="Islam-Faridi N."/>
            <person name="Jones S."/>
            <person name="Jones-Rhoades M."/>
            <person name="Jorgensen R."/>
            <person name="Joshi C."/>
            <person name="Kangasjarvi J."/>
            <person name="Karlsson J."/>
            <person name="Kelleher C."/>
            <person name="Kirkpatrick R."/>
            <person name="Kirst M."/>
            <person name="Kohler A."/>
            <person name="Kalluri U."/>
            <person name="Larimer F."/>
            <person name="Leebens-Mack J."/>
            <person name="Leple J.C."/>
            <person name="Locascio P."/>
            <person name="Lou Y."/>
            <person name="Lucas S."/>
            <person name="Martin F."/>
            <person name="Montanini B."/>
            <person name="Napoli C."/>
            <person name="Nelson D.R."/>
            <person name="Nelson C."/>
            <person name="Nieminen K."/>
            <person name="Nilsson O."/>
            <person name="Pereda V."/>
            <person name="Peter G."/>
            <person name="Philippe R."/>
            <person name="Pilate G."/>
            <person name="Poliakov A."/>
            <person name="Razumovskaya J."/>
            <person name="Richardson P."/>
            <person name="Rinaldi C."/>
            <person name="Ritland K."/>
            <person name="Rouze P."/>
            <person name="Ryaboy D."/>
            <person name="Schmutz J."/>
            <person name="Schrader J."/>
            <person name="Segerman B."/>
            <person name="Shin H."/>
            <person name="Siddiqui A."/>
            <person name="Sterky F."/>
            <person name="Terry A."/>
            <person name="Tsai C.J."/>
            <person name="Uberbacher E."/>
            <person name="Unneberg P."/>
            <person name="Vahala J."/>
            <person name="Wall K."/>
            <person name="Wessler S."/>
            <person name="Yang G."/>
            <person name="Yin T."/>
            <person name="Douglas C."/>
            <person name="Marra M."/>
            <person name="Sandberg G."/>
            <person name="Van de Peer Y."/>
            <person name="Rokhsar D."/>
        </authorList>
    </citation>
    <scope>NUCLEOTIDE SEQUENCE [LARGE SCALE GENOMIC DNA]</scope>
    <source>
        <strain evidence="2">cv. Nisqually</strain>
    </source>
</reference>
<feature type="non-terminal residue" evidence="1">
    <location>
        <position position="73"/>
    </location>
</feature>
<dbReference type="PANTHER" id="PTHR33437:SF2">
    <property type="entry name" value="OS06G0361200 PROTEIN"/>
    <property type="match status" value="1"/>
</dbReference>
<dbReference type="EMBL" id="CM009306">
    <property type="protein sequence ID" value="PNS95348.1"/>
    <property type="molecule type" value="Genomic_DNA"/>
</dbReference>
<dbReference type="Proteomes" id="UP000006729">
    <property type="component" value="Chromosome 17"/>
</dbReference>
<sequence>MLDDLLEENIIELLELKHPEKVNQIENLIYCKYHHLINHHVDKCFVLKDKIMRLHKNGDNIFMTNNSFKHHDY</sequence>
<evidence type="ECO:0000313" key="1">
    <source>
        <dbReference type="EMBL" id="PNS95348.1"/>
    </source>
</evidence>
<protein>
    <submittedName>
        <fullName evidence="1">Uncharacterized protein</fullName>
    </submittedName>
</protein>
<dbReference type="HOGENOM" id="CLU_182689_0_0_1"/>
<proteinExistence type="predicted"/>